<sequence>MNHTHKTIIEKYLQAYNGFDVPGMVENLHEEVVFENSTNGVIDLTTIGIDAFRQQAEAAQGYFTQREQKATFWQFEENVVTVQIEYAGVLAVELPNGLKPGDTLRLEGKSIFEFQDGRIIKIQDVS</sequence>
<protein>
    <submittedName>
        <fullName evidence="2">Ketosteroid isomerase-like protein</fullName>
    </submittedName>
</protein>
<dbReference type="InterPro" id="IPR037401">
    <property type="entry name" value="SnoaL-like"/>
</dbReference>
<dbReference type="Proteomes" id="UP000557307">
    <property type="component" value="Unassembled WGS sequence"/>
</dbReference>
<dbReference type="AlphaFoldDB" id="A0A840TUD6"/>
<feature type="domain" description="SnoaL-like" evidence="1">
    <location>
        <begin position="9"/>
        <end position="121"/>
    </location>
</feature>
<evidence type="ECO:0000313" key="3">
    <source>
        <dbReference type="Proteomes" id="UP000557307"/>
    </source>
</evidence>
<name>A0A840TUD6_9BACT</name>
<dbReference type="Pfam" id="PF12680">
    <property type="entry name" value="SnoaL_2"/>
    <property type="match status" value="1"/>
</dbReference>
<organism evidence="2 3">
    <name type="scientific">Rhabdobacter roseus</name>
    <dbReference type="NCBI Taxonomy" id="1655419"/>
    <lineage>
        <taxon>Bacteria</taxon>
        <taxon>Pseudomonadati</taxon>
        <taxon>Bacteroidota</taxon>
        <taxon>Cytophagia</taxon>
        <taxon>Cytophagales</taxon>
        <taxon>Cytophagaceae</taxon>
        <taxon>Rhabdobacter</taxon>
    </lineage>
</organism>
<evidence type="ECO:0000313" key="2">
    <source>
        <dbReference type="EMBL" id="MBB5283299.1"/>
    </source>
</evidence>
<keyword evidence="2" id="KW-0413">Isomerase</keyword>
<keyword evidence="3" id="KW-1185">Reference proteome</keyword>
<proteinExistence type="predicted"/>
<dbReference type="Gene3D" id="3.10.450.50">
    <property type="match status" value="1"/>
</dbReference>
<dbReference type="EMBL" id="JACHGF010000002">
    <property type="protein sequence ID" value="MBB5283299.1"/>
    <property type="molecule type" value="Genomic_DNA"/>
</dbReference>
<reference evidence="2 3" key="1">
    <citation type="submission" date="2020-08" db="EMBL/GenBank/DDBJ databases">
        <title>Genomic Encyclopedia of Type Strains, Phase IV (KMG-IV): sequencing the most valuable type-strain genomes for metagenomic binning, comparative biology and taxonomic classification.</title>
        <authorList>
            <person name="Goeker M."/>
        </authorList>
    </citation>
    <scope>NUCLEOTIDE SEQUENCE [LARGE SCALE GENOMIC DNA]</scope>
    <source>
        <strain evidence="2 3">DSM 105074</strain>
    </source>
</reference>
<evidence type="ECO:0000259" key="1">
    <source>
        <dbReference type="Pfam" id="PF12680"/>
    </source>
</evidence>
<gene>
    <name evidence="2" type="ORF">HNQ92_001425</name>
</gene>
<comment type="caution">
    <text evidence="2">The sequence shown here is derived from an EMBL/GenBank/DDBJ whole genome shotgun (WGS) entry which is preliminary data.</text>
</comment>
<dbReference type="GO" id="GO:0016853">
    <property type="term" value="F:isomerase activity"/>
    <property type="evidence" value="ECO:0007669"/>
    <property type="project" value="UniProtKB-KW"/>
</dbReference>
<dbReference type="InterPro" id="IPR032710">
    <property type="entry name" value="NTF2-like_dom_sf"/>
</dbReference>
<dbReference type="SUPFAM" id="SSF54427">
    <property type="entry name" value="NTF2-like"/>
    <property type="match status" value="1"/>
</dbReference>
<accession>A0A840TUD6</accession>
<dbReference type="RefSeq" id="WP_184172575.1">
    <property type="nucleotide sequence ID" value="NZ_JACHGF010000002.1"/>
</dbReference>